<evidence type="ECO:0000313" key="9">
    <source>
        <dbReference type="EMBL" id="VAW55598.1"/>
    </source>
</evidence>
<dbReference type="PANTHER" id="PTHR13090">
    <property type="entry name" value="ARGININE-HYDROXYLASE NDUFAF5, MITOCHONDRIAL"/>
    <property type="match status" value="1"/>
</dbReference>
<feature type="domain" description="Methyltransferase type 11" evidence="8">
    <location>
        <begin position="64"/>
        <end position="160"/>
    </location>
</feature>
<dbReference type="InterPro" id="IPR011814">
    <property type="entry name" value="BioC"/>
</dbReference>
<evidence type="ECO:0000256" key="1">
    <source>
        <dbReference type="ARBA" id="ARBA00000852"/>
    </source>
</evidence>
<sequence length="300" mass="33705">MKQSSVAVDKTSTVMQQTFDQARVRRAFDRAANRYSQHAVLQNEVCHRLLEKLDVVKINPDYILDAGAGTGAALPDLFERYKKAQLIALDLSENMLAQSAQHGSLLRSPHLVCADIESLPFADNTFDLVFSSLSMQWCNDLNAAFLEARRVLKPGGLFVFATFGPDTLKELRASWASVDKANHVNQFIDMHDIGDALLHDRFAEPVMEAEVITVTYDTVDEIMHDLKAIGANVTAKKLHNNVAGLSGKTVLKRVRQSYEQFRKNDVLPVSYEIIYGHAWKPTLEQDGNRDSNHQFVNFSR</sequence>
<organism evidence="9">
    <name type="scientific">hydrothermal vent metagenome</name>
    <dbReference type="NCBI Taxonomy" id="652676"/>
    <lineage>
        <taxon>unclassified sequences</taxon>
        <taxon>metagenomes</taxon>
        <taxon>ecological metagenomes</taxon>
    </lineage>
</organism>
<keyword evidence="7" id="KW-0093">Biotin biosynthesis</keyword>
<dbReference type="SUPFAM" id="SSF53335">
    <property type="entry name" value="S-adenosyl-L-methionine-dependent methyltransferases"/>
    <property type="match status" value="1"/>
</dbReference>
<keyword evidence="4 9" id="KW-0489">Methyltransferase</keyword>
<dbReference type="AlphaFoldDB" id="A0A3B0WHU3"/>
<dbReference type="InterPro" id="IPR013216">
    <property type="entry name" value="Methyltransf_11"/>
</dbReference>
<dbReference type="GO" id="GO:0008757">
    <property type="term" value="F:S-adenosylmethionine-dependent methyltransferase activity"/>
    <property type="evidence" value="ECO:0007669"/>
    <property type="project" value="InterPro"/>
</dbReference>
<dbReference type="PANTHER" id="PTHR13090:SF1">
    <property type="entry name" value="ARGININE-HYDROXYLASE NDUFAF5, MITOCHONDRIAL"/>
    <property type="match status" value="1"/>
</dbReference>
<dbReference type="GO" id="GO:0032259">
    <property type="term" value="P:methylation"/>
    <property type="evidence" value="ECO:0007669"/>
    <property type="project" value="UniProtKB-KW"/>
</dbReference>
<dbReference type="EMBL" id="UOFE01000049">
    <property type="protein sequence ID" value="VAW55598.1"/>
    <property type="molecule type" value="Genomic_DNA"/>
</dbReference>
<evidence type="ECO:0000256" key="2">
    <source>
        <dbReference type="ARBA" id="ARBA00004746"/>
    </source>
</evidence>
<dbReference type="EC" id="2.1.1.197" evidence="3"/>
<protein>
    <recommendedName>
        <fullName evidence="3">malonyl-[acyl-carrier protein] O-methyltransferase</fullName>
        <ecNumber evidence="3">2.1.1.197</ecNumber>
    </recommendedName>
</protein>
<gene>
    <name evidence="9" type="ORF">MNBD_GAMMA05-2167</name>
</gene>
<name>A0A3B0WHU3_9ZZZZ</name>
<evidence type="ECO:0000256" key="5">
    <source>
        <dbReference type="ARBA" id="ARBA00022679"/>
    </source>
</evidence>
<evidence type="ECO:0000256" key="6">
    <source>
        <dbReference type="ARBA" id="ARBA00022691"/>
    </source>
</evidence>
<evidence type="ECO:0000256" key="3">
    <source>
        <dbReference type="ARBA" id="ARBA00012327"/>
    </source>
</evidence>
<reference evidence="9" key="1">
    <citation type="submission" date="2018-06" db="EMBL/GenBank/DDBJ databases">
        <authorList>
            <person name="Zhirakovskaya E."/>
        </authorList>
    </citation>
    <scope>NUCLEOTIDE SEQUENCE</scope>
</reference>
<dbReference type="InterPro" id="IPR029063">
    <property type="entry name" value="SAM-dependent_MTases_sf"/>
</dbReference>
<dbReference type="HAMAP" id="MF_00835">
    <property type="entry name" value="BioC"/>
    <property type="match status" value="1"/>
</dbReference>
<dbReference type="UniPathway" id="UPA00078"/>
<evidence type="ECO:0000259" key="8">
    <source>
        <dbReference type="Pfam" id="PF08241"/>
    </source>
</evidence>
<dbReference type="GO" id="GO:0102130">
    <property type="term" value="F:malonyl-CoA methyltransferase activity"/>
    <property type="evidence" value="ECO:0007669"/>
    <property type="project" value="UniProtKB-EC"/>
</dbReference>
<dbReference type="NCBIfam" id="TIGR02072">
    <property type="entry name" value="BioC"/>
    <property type="match status" value="1"/>
</dbReference>
<dbReference type="GO" id="GO:0010340">
    <property type="term" value="F:carboxyl-O-methyltransferase activity"/>
    <property type="evidence" value="ECO:0007669"/>
    <property type="project" value="InterPro"/>
</dbReference>
<proteinExistence type="inferred from homology"/>
<keyword evidence="6" id="KW-0949">S-adenosyl-L-methionine</keyword>
<comment type="catalytic activity">
    <reaction evidence="1">
        <text>malonyl-[ACP] + S-adenosyl-L-methionine = malonyl-[ACP] methyl ester + S-adenosyl-L-homocysteine</text>
        <dbReference type="Rhea" id="RHEA:17105"/>
        <dbReference type="Rhea" id="RHEA-COMP:9623"/>
        <dbReference type="Rhea" id="RHEA-COMP:9954"/>
        <dbReference type="ChEBI" id="CHEBI:57856"/>
        <dbReference type="ChEBI" id="CHEBI:59789"/>
        <dbReference type="ChEBI" id="CHEBI:78449"/>
        <dbReference type="ChEBI" id="CHEBI:78845"/>
        <dbReference type="EC" id="2.1.1.197"/>
    </reaction>
</comment>
<evidence type="ECO:0000256" key="7">
    <source>
        <dbReference type="ARBA" id="ARBA00022756"/>
    </source>
</evidence>
<dbReference type="Gene3D" id="3.40.50.150">
    <property type="entry name" value="Vaccinia Virus protein VP39"/>
    <property type="match status" value="1"/>
</dbReference>
<dbReference type="CDD" id="cd02440">
    <property type="entry name" value="AdoMet_MTases"/>
    <property type="match status" value="1"/>
</dbReference>
<keyword evidence="5 9" id="KW-0808">Transferase</keyword>
<dbReference type="GO" id="GO:0009102">
    <property type="term" value="P:biotin biosynthetic process"/>
    <property type="evidence" value="ECO:0007669"/>
    <property type="project" value="UniProtKB-UniPathway"/>
</dbReference>
<comment type="pathway">
    <text evidence="2">Cofactor biosynthesis; biotin biosynthesis.</text>
</comment>
<accession>A0A3B0WHU3</accession>
<dbReference type="Pfam" id="PF08241">
    <property type="entry name" value="Methyltransf_11"/>
    <property type="match status" value="1"/>
</dbReference>
<dbReference type="InterPro" id="IPR050602">
    <property type="entry name" value="Malonyl-ACP_OMT"/>
</dbReference>
<evidence type="ECO:0000256" key="4">
    <source>
        <dbReference type="ARBA" id="ARBA00022603"/>
    </source>
</evidence>